<accession>A0A0B5ETX7</accession>
<name>A0A0B5ETX7_STRA4</name>
<feature type="region of interest" description="Disordered" evidence="3">
    <location>
        <begin position="1"/>
        <end position="31"/>
    </location>
</feature>
<protein>
    <submittedName>
        <fullName evidence="5">GCN5-related N-acetyltransferase</fullName>
    </submittedName>
</protein>
<evidence type="ECO:0000313" key="5">
    <source>
        <dbReference type="EMBL" id="AJE85164.1"/>
    </source>
</evidence>
<dbReference type="InterPro" id="IPR050832">
    <property type="entry name" value="Bact_Acetyltransf"/>
</dbReference>
<dbReference type="PANTHER" id="PTHR43877:SF2">
    <property type="entry name" value="AMINOALKYLPHOSPHONATE N-ACETYLTRANSFERASE-RELATED"/>
    <property type="match status" value="1"/>
</dbReference>
<evidence type="ECO:0000313" key="6">
    <source>
        <dbReference type="Proteomes" id="UP000031523"/>
    </source>
</evidence>
<evidence type="ECO:0000256" key="1">
    <source>
        <dbReference type="ARBA" id="ARBA00022679"/>
    </source>
</evidence>
<dbReference type="Proteomes" id="UP000031523">
    <property type="component" value="Chromosome"/>
</dbReference>
<evidence type="ECO:0000256" key="3">
    <source>
        <dbReference type="SAM" id="MobiDB-lite"/>
    </source>
</evidence>
<dbReference type="InterPro" id="IPR000182">
    <property type="entry name" value="GNAT_dom"/>
</dbReference>
<dbReference type="SUPFAM" id="SSF55729">
    <property type="entry name" value="Acyl-CoA N-acyltransferases (Nat)"/>
    <property type="match status" value="1"/>
</dbReference>
<sequence length="210" mass="22023">MTASGADRLSSEVSDTGRLPPDASGVDRLPQDSELLLDARELHADPARSAGFAPAAHALLAELVAAGAPLGWPDPPAPDEVEELLAGVCAAAGSGDAALRAVYADGSLLGLGYWRRYARPTHRPHADLEKVAAAAHGRGLGRLLTTALVEDARGAGIEVLTLDARGDNHRALALYASLGFREYGRLPGFVAVGEQRWDKVFCMVDLRGRG</sequence>
<dbReference type="PROSITE" id="PS51186">
    <property type="entry name" value="GNAT"/>
    <property type="match status" value="1"/>
</dbReference>
<evidence type="ECO:0000259" key="4">
    <source>
        <dbReference type="PROSITE" id="PS51186"/>
    </source>
</evidence>
<feature type="domain" description="N-acetyltransferase" evidence="4">
    <location>
        <begin position="50"/>
        <end position="199"/>
    </location>
</feature>
<dbReference type="AlphaFoldDB" id="A0A0B5ETX7"/>
<evidence type="ECO:0000256" key="2">
    <source>
        <dbReference type="ARBA" id="ARBA00023315"/>
    </source>
</evidence>
<keyword evidence="2" id="KW-0012">Acyltransferase</keyword>
<keyword evidence="1 5" id="KW-0808">Transferase</keyword>
<dbReference type="CDD" id="cd04301">
    <property type="entry name" value="NAT_SF"/>
    <property type="match status" value="1"/>
</dbReference>
<dbReference type="Gene3D" id="3.40.630.30">
    <property type="match status" value="1"/>
</dbReference>
<dbReference type="KEGG" id="sals:SLNWT_4788"/>
<dbReference type="InterPro" id="IPR016181">
    <property type="entry name" value="Acyl_CoA_acyltransferase"/>
</dbReference>
<dbReference type="EMBL" id="CP010519">
    <property type="protein sequence ID" value="AJE85164.1"/>
    <property type="molecule type" value="Genomic_DNA"/>
</dbReference>
<gene>
    <name evidence="5" type="ORF">SLNWT_4788</name>
</gene>
<dbReference type="Pfam" id="PF00583">
    <property type="entry name" value="Acetyltransf_1"/>
    <property type="match status" value="1"/>
</dbReference>
<dbReference type="PANTHER" id="PTHR43877">
    <property type="entry name" value="AMINOALKYLPHOSPHONATE N-ACETYLTRANSFERASE-RELATED-RELATED"/>
    <property type="match status" value="1"/>
</dbReference>
<proteinExistence type="predicted"/>
<organism evidence="5 6">
    <name type="scientific">Streptomyces albus (strain ATCC 21838 / DSM 41398 / FERM P-419 / JCM 4703 / NBRC 107858)</name>
    <dbReference type="NCBI Taxonomy" id="1081613"/>
    <lineage>
        <taxon>Bacteria</taxon>
        <taxon>Bacillati</taxon>
        <taxon>Actinomycetota</taxon>
        <taxon>Actinomycetes</taxon>
        <taxon>Kitasatosporales</taxon>
        <taxon>Streptomycetaceae</taxon>
        <taxon>Streptomyces</taxon>
    </lineage>
</organism>
<reference evidence="5 6" key="1">
    <citation type="submission" date="2015-01" db="EMBL/GenBank/DDBJ databases">
        <title>Enhanced salinomycin production by adjusting the supply of polyketide extender units in Streptomyce albus DSM 41398.</title>
        <authorList>
            <person name="Lu C."/>
        </authorList>
    </citation>
    <scope>NUCLEOTIDE SEQUENCE [LARGE SCALE GENOMIC DNA]</scope>
    <source>
        <strain evidence="6">ATCC 21838 / DSM 41398 / FERM P-419 / JCM 4703 / NBRC 107858</strain>
    </source>
</reference>
<dbReference type="GO" id="GO:0016747">
    <property type="term" value="F:acyltransferase activity, transferring groups other than amino-acyl groups"/>
    <property type="evidence" value="ECO:0007669"/>
    <property type="project" value="InterPro"/>
</dbReference>
<keyword evidence="6" id="KW-1185">Reference proteome</keyword>